<reference evidence="8 9" key="1">
    <citation type="submission" date="2024-09" db="EMBL/GenBank/DDBJ databases">
        <authorList>
            <person name="Sun Q."/>
            <person name="Mori K."/>
        </authorList>
    </citation>
    <scope>NUCLEOTIDE SEQUENCE [LARGE SCALE GENOMIC DNA]</scope>
    <source>
        <strain evidence="8 9">CCM 7765</strain>
    </source>
</reference>
<comment type="similarity">
    <text evidence="6">Belongs to the Vsr family.</text>
</comment>
<evidence type="ECO:0000259" key="7">
    <source>
        <dbReference type="Pfam" id="PF04480"/>
    </source>
</evidence>
<accession>A0ABV6HE20</accession>
<keyword evidence="1" id="KW-0540">Nuclease</keyword>
<keyword evidence="9" id="KW-1185">Reference proteome</keyword>
<evidence type="ECO:0000256" key="1">
    <source>
        <dbReference type="ARBA" id="ARBA00022722"/>
    </source>
</evidence>
<sequence length="168" mass="19890">MANHPAGEEPIKVPRFEEAAGFYTTKQRSKIMSKIKGKHSKPELVLRKALWAKNLRFRLHDKTLPGKPDIVIKKYKLVVFVDGEFWHGYDWQNLKARLNKNSAFWIPKIERNMQKDRLHNEQLRAVGYTVFRFWSEEVNKNLPKVVNQIMLYIEAIKEIKIPSPFNEM</sequence>
<evidence type="ECO:0000256" key="6">
    <source>
        <dbReference type="ARBA" id="ARBA00029466"/>
    </source>
</evidence>
<dbReference type="RefSeq" id="WP_377476535.1">
    <property type="nucleotide sequence ID" value="NZ_JBHLWO010000001.1"/>
</dbReference>
<dbReference type="Proteomes" id="UP001589774">
    <property type="component" value="Unassembled WGS sequence"/>
</dbReference>
<dbReference type="EMBL" id="JBHLWO010000001">
    <property type="protein sequence ID" value="MFC0316946.1"/>
    <property type="molecule type" value="Genomic_DNA"/>
</dbReference>
<evidence type="ECO:0000256" key="5">
    <source>
        <dbReference type="ARBA" id="ARBA00023204"/>
    </source>
</evidence>
<protein>
    <submittedName>
        <fullName evidence="8">Very short patch repair endonuclease</fullName>
    </submittedName>
</protein>
<evidence type="ECO:0000256" key="4">
    <source>
        <dbReference type="ARBA" id="ARBA00022801"/>
    </source>
</evidence>
<proteinExistence type="inferred from homology"/>
<dbReference type="InterPro" id="IPR004603">
    <property type="entry name" value="DNA_mismatch_endonuc_vsr"/>
</dbReference>
<evidence type="ECO:0000256" key="3">
    <source>
        <dbReference type="ARBA" id="ARBA00022763"/>
    </source>
</evidence>
<evidence type="ECO:0000256" key="2">
    <source>
        <dbReference type="ARBA" id="ARBA00022759"/>
    </source>
</evidence>
<dbReference type="Gene3D" id="3.40.960.10">
    <property type="entry name" value="VSR Endonuclease"/>
    <property type="match status" value="1"/>
</dbReference>
<keyword evidence="5" id="KW-0234">DNA repair</keyword>
<dbReference type="GO" id="GO:0004519">
    <property type="term" value="F:endonuclease activity"/>
    <property type="evidence" value="ECO:0007669"/>
    <property type="project" value="UniProtKB-KW"/>
</dbReference>
<keyword evidence="3" id="KW-0227">DNA damage</keyword>
<dbReference type="Pfam" id="PF04480">
    <property type="entry name" value="DUF559"/>
    <property type="match status" value="1"/>
</dbReference>
<organism evidence="8 9">
    <name type="scientific">Olivibacter oleidegradans</name>
    <dbReference type="NCBI Taxonomy" id="760123"/>
    <lineage>
        <taxon>Bacteria</taxon>
        <taxon>Pseudomonadati</taxon>
        <taxon>Bacteroidota</taxon>
        <taxon>Sphingobacteriia</taxon>
        <taxon>Sphingobacteriales</taxon>
        <taxon>Sphingobacteriaceae</taxon>
        <taxon>Olivibacter</taxon>
    </lineage>
</organism>
<dbReference type="InterPro" id="IPR011335">
    <property type="entry name" value="Restrct_endonuc-II-like"/>
</dbReference>
<evidence type="ECO:0000313" key="8">
    <source>
        <dbReference type="EMBL" id="MFC0316946.1"/>
    </source>
</evidence>
<dbReference type="SUPFAM" id="SSF52980">
    <property type="entry name" value="Restriction endonuclease-like"/>
    <property type="match status" value="1"/>
</dbReference>
<feature type="domain" description="DUF559" evidence="7">
    <location>
        <begin position="112"/>
        <end position="153"/>
    </location>
</feature>
<keyword evidence="4" id="KW-0378">Hydrolase</keyword>
<name>A0ABV6HE20_9SPHI</name>
<evidence type="ECO:0000313" key="9">
    <source>
        <dbReference type="Proteomes" id="UP001589774"/>
    </source>
</evidence>
<dbReference type="NCBIfam" id="TIGR00632">
    <property type="entry name" value="vsr"/>
    <property type="match status" value="1"/>
</dbReference>
<dbReference type="Pfam" id="PF03852">
    <property type="entry name" value="Vsr"/>
    <property type="match status" value="1"/>
</dbReference>
<gene>
    <name evidence="8" type="ORF">ACFFI0_01450</name>
</gene>
<comment type="caution">
    <text evidence="8">The sequence shown here is derived from an EMBL/GenBank/DDBJ whole genome shotgun (WGS) entry which is preliminary data.</text>
</comment>
<keyword evidence="2 8" id="KW-0255">Endonuclease</keyword>
<dbReference type="InterPro" id="IPR007569">
    <property type="entry name" value="DUF559"/>
</dbReference>
<dbReference type="CDD" id="cd00221">
    <property type="entry name" value="Vsr"/>
    <property type="match status" value="1"/>
</dbReference>